<protein>
    <submittedName>
        <fullName evidence="1">Ethanolamine ammonia-lyase reactivating factor EutA</fullName>
    </submittedName>
</protein>
<gene>
    <name evidence="1" type="ORF">V6255_12430</name>
</gene>
<evidence type="ECO:0000313" key="2">
    <source>
        <dbReference type="Proteomes" id="UP001366060"/>
    </source>
</evidence>
<reference evidence="1 2" key="1">
    <citation type="submission" date="2024-02" db="EMBL/GenBank/DDBJ databases">
        <title>Bacteria isolated from the canopy kelp, Nereocystis luetkeana.</title>
        <authorList>
            <person name="Pfister C.A."/>
            <person name="Younker I.T."/>
            <person name="Light S.H."/>
        </authorList>
    </citation>
    <scope>NUCLEOTIDE SEQUENCE [LARGE SCALE GENOMIC DNA]</scope>
    <source>
        <strain evidence="1 2">TI.2.07</strain>
    </source>
</reference>
<organism evidence="1 2">
    <name type="scientific">Psychromonas arctica</name>
    <dbReference type="NCBI Taxonomy" id="168275"/>
    <lineage>
        <taxon>Bacteria</taxon>
        <taxon>Pseudomonadati</taxon>
        <taxon>Pseudomonadota</taxon>
        <taxon>Gammaproteobacteria</taxon>
        <taxon>Alteromonadales</taxon>
        <taxon>Psychromonadaceae</taxon>
        <taxon>Psychromonas</taxon>
    </lineage>
</organism>
<sequence length="479" mass="51364">MENSQNIKEQVKMIGMDFGSTTSSAMIAVAGVGMNSATGRMAFSAPEIVYRSNVEFTPFKGAEIDASAIAELLDTWLEKGDNIFSGGVIITGLAALQQNSVHIAALIKERIGQAVIATVDDPNLESWLAFMGCAALLSRHFKNETLVNLDIGGGTTNPAAGQNGQVKTTGCFYIGARHFHFEPGTYRLINISEYGYSMLNHIGVTNEIGDTLCAGTLNKILDLYIEALKAIARGSLAFFESDIGQRLCQTSFILPPNVDSPLITFSGGVGELIYKITENEPIPSTTFYGDLGIDLAKRIISDPFFSKQITTIRPENMGRATVYGLTLHNTEISGATLFLPDTSALPLNDVPIVARLSMSCDLSDLLNSISVVAQRSGKACIQMLPVTDSEGGALPASLQQIKTLGDRINQALATLTIDLPLVILVPGNFGKALGNYATDWGKSSAKLMIIDEIPDRNAQFVNIGSPYRGVVPVSFYGIY</sequence>
<comment type="caution">
    <text evidence="1">The sequence shown here is derived from an EMBL/GenBank/DDBJ whole genome shotgun (WGS) entry which is preliminary data.</text>
</comment>
<keyword evidence="2" id="KW-1185">Reference proteome</keyword>
<name>A0ABU9HDG9_9GAMM</name>
<accession>A0ABU9HDG9</accession>
<dbReference type="EMBL" id="JBAKBA010000029">
    <property type="protein sequence ID" value="MEL0659944.1"/>
    <property type="molecule type" value="Genomic_DNA"/>
</dbReference>
<evidence type="ECO:0000313" key="1">
    <source>
        <dbReference type="EMBL" id="MEL0659944.1"/>
    </source>
</evidence>
<dbReference type="InterPro" id="IPR009377">
    <property type="entry name" value="EutA"/>
</dbReference>
<dbReference type="Proteomes" id="UP001366060">
    <property type="component" value="Unassembled WGS sequence"/>
</dbReference>
<dbReference type="PIRSF" id="PIRSF012293">
    <property type="entry name" value="EutA"/>
    <property type="match status" value="1"/>
</dbReference>
<proteinExistence type="predicted"/>
<dbReference type="Pfam" id="PF06277">
    <property type="entry name" value="EutA"/>
    <property type="match status" value="1"/>
</dbReference>
<dbReference type="RefSeq" id="WP_341628450.1">
    <property type="nucleotide sequence ID" value="NZ_JBAKBA010000029.1"/>
</dbReference>